<dbReference type="Proteomes" id="UP000238479">
    <property type="component" value="Chromosome 1"/>
</dbReference>
<organism evidence="2 3">
    <name type="scientific">Rosa chinensis</name>
    <name type="common">China rose</name>
    <dbReference type="NCBI Taxonomy" id="74649"/>
    <lineage>
        <taxon>Eukaryota</taxon>
        <taxon>Viridiplantae</taxon>
        <taxon>Streptophyta</taxon>
        <taxon>Embryophyta</taxon>
        <taxon>Tracheophyta</taxon>
        <taxon>Spermatophyta</taxon>
        <taxon>Magnoliopsida</taxon>
        <taxon>eudicotyledons</taxon>
        <taxon>Gunneridae</taxon>
        <taxon>Pentapetalae</taxon>
        <taxon>rosids</taxon>
        <taxon>fabids</taxon>
        <taxon>Rosales</taxon>
        <taxon>Rosaceae</taxon>
        <taxon>Rosoideae</taxon>
        <taxon>Rosoideae incertae sedis</taxon>
        <taxon>Rosa</taxon>
    </lineage>
</organism>
<protein>
    <submittedName>
        <fullName evidence="2">Uncharacterized protein</fullName>
    </submittedName>
</protein>
<evidence type="ECO:0000313" key="3">
    <source>
        <dbReference type="Proteomes" id="UP000238479"/>
    </source>
</evidence>
<sequence length="68" mass="7453">MAPKAVSRGTKRMLGYGDVEGHDHQEKIQQTCSTQNSVGTITESDGNEFVRSDQGDQRGGKQIIKQFA</sequence>
<feature type="compositionally biased region" description="Basic and acidic residues" evidence="1">
    <location>
        <begin position="48"/>
        <end position="59"/>
    </location>
</feature>
<reference evidence="2 3" key="1">
    <citation type="journal article" date="2018" name="Nat. Genet.">
        <title>The Rosa genome provides new insights in the design of modern roses.</title>
        <authorList>
            <person name="Bendahmane M."/>
        </authorList>
    </citation>
    <scope>NUCLEOTIDE SEQUENCE [LARGE SCALE GENOMIC DNA]</scope>
    <source>
        <strain evidence="3">cv. Old Blush</strain>
    </source>
</reference>
<dbReference type="Gramene" id="PRQ56566">
    <property type="protein sequence ID" value="PRQ56566"/>
    <property type="gene ID" value="RchiOBHm_Chr1g0337781"/>
</dbReference>
<accession>A0A2P6SD13</accession>
<name>A0A2P6SD13_ROSCH</name>
<gene>
    <name evidence="2" type="ORF">RchiOBHm_Chr1g0337781</name>
</gene>
<evidence type="ECO:0000313" key="2">
    <source>
        <dbReference type="EMBL" id="PRQ56566.1"/>
    </source>
</evidence>
<feature type="region of interest" description="Disordered" evidence="1">
    <location>
        <begin position="1"/>
        <end position="25"/>
    </location>
</feature>
<dbReference type="AlphaFoldDB" id="A0A2P6SD13"/>
<feature type="region of interest" description="Disordered" evidence="1">
    <location>
        <begin position="40"/>
        <end position="68"/>
    </location>
</feature>
<proteinExistence type="predicted"/>
<keyword evidence="3" id="KW-1185">Reference proteome</keyword>
<dbReference type="EMBL" id="PDCK01000039">
    <property type="protein sequence ID" value="PRQ56566.1"/>
    <property type="molecule type" value="Genomic_DNA"/>
</dbReference>
<evidence type="ECO:0000256" key="1">
    <source>
        <dbReference type="SAM" id="MobiDB-lite"/>
    </source>
</evidence>
<comment type="caution">
    <text evidence="2">The sequence shown here is derived from an EMBL/GenBank/DDBJ whole genome shotgun (WGS) entry which is preliminary data.</text>
</comment>